<keyword evidence="1" id="KW-0479">Metal-binding</keyword>
<dbReference type="PROSITE" id="PS50089">
    <property type="entry name" value="ZF_RING_2"/>
    <property type="match status" value="1"/>
</dbReference>
<dbReference type="EMBL" id="RZGK01000002">
    <property type="protein sequence ID" value="KAF9701569.1"/>
    <property type="molecule type" value="Genomic_DNA"/>
</dbReference>
<reference evidence="3" key="2">
    <citation type="submission" date="2020-09" db="EMBL/GenBank/DDBJ databases">
        <title>Reference genome assembly for Australian Ascochyta lentis isolate Al4.</title>
        <authorList>
            <person name="Lee R.C."/>
            <person name="Farfan-Caceres L.M."/>
            <person name="Debler J.W."/>
            <person name="Williams A.H."/>
            <person name="Henares B.M."/>
        </authorList>
    </citation>
    <scope>NUCLEOTIDE SEQUENCE</scope>
    <source>
        <strain evidence="3">Al4</strain>
    </source>
</reference>
<evidence type="ECO:0000259" key="2">
    <source>
        <dbReference type="PROSITE" id="PS50089"/>
    </source>
</evidence>
<dbReference type="CDD" id="cd16448">
    <property type="entry name" value="RING-H2"/>
    <property type="match status" value="1"/>
</dbReference>
<evidence type="ECO:0000256" key="1">
    <source>
        <dbReference type="PROSITE-ProRule" id="PRU00175"/>
    </source>
</evidence>
<feature type="domain" description="RING-type" evidence="2">
    <location>
        <begin position="223"/>
        <end position="267"/>
    </location>
</feature>
<keyword evidence="1" id="KW-0862">Zinc</keyword>
<dbReference type="InterPro" id="IPR013083">
    <property type="entry name" value="Znf_RING/FYVE/PHD"/>
</dbReference>
<dbReference type="GO" id="GO:0008270">
    <property type="term" value="F:zinc ion binding"/>
    <property type="evidence" value="ECO:0007669"/>
    <property type="project" value="UniProtKB-KW"/>
</dbReference>
<dbReference type="Pfam" id="PF13639">
    <property type="entry name" value="zf-RING_2"/>
    <property type="match status" value="1"/>
</dbReference>
<accession>A0A8H7JBT2</accession>
<keyword evidence="4" id="KW-1185">Reference proteome</keyword>
<name>A0A8H7JBT2_9PLEO</name>
<organism evidence="3 4">
    <name type="scientific">Ascochyta lentis</name>
    <dbReference type="NCBI Taxonomy" id="205686"/>
    <lineage>
        <taxon>Eukaryota</taxon>
        <taxon>Fungi</taxon>
        <taxon>Dikarya</taxon>
        <taxon>Ascomycota</taxon>
        <taxon>Pezizomycotina</taxon>
        <taxon>Dothideomycetes</taxon>
        <taxon>Pleosporomycetidae</taxon>
        <taxon>Pleosporales</taxon>
        <taxon>Pleosporineae</taxon>
        <taxon>Didymellaceae</taxon>
        <taxon>Ascochyta</taxon>
    </lineage>
</organism>
<dbReference type="InterPro" id="IPR001841">
    <property type="entry name" value="Znf_RING"/>
</dbReference>
<evidence type="ECO:0000313" key="4">
    <source>
        <dbReference type="Proteomes" id="UP000651452"/>
    </source>
</evidence>
<gene>
    <name evidence="3" type="ORF">EKO04_000750</name>
</gene>
<protein>
    <recommendedName>
        <fullName evidence="2">RING-type domain-containing protein</fullName>
    </recommendedName>
</protein>
<proteinExistence type="predicted"/>
<evidence type="ECO:0000313" key="3">
    <source>
        <dbReference type="EMBL" id="KAF9701569.1"/>
    </source>
</evidence>
<dbReference type="OrthoDB" id="3752259at2759"/>
<keyword evidence="1" id="KW-0863">Zinc-finger</keyword>
<reference evidence="3" key="1">
    <citation type="submission" date="2018-12" db="EMBL/GenBank/DDBJ databases">
        <authorList>
            <person name="Syme R.A."/>
            <person name="Farfan-Caceres L."/>
            <person name="Lichtenzveig J."/>
        </authorList>
    </citation>
    <scope>NUCLEOTIDE SEQUENCE</scope>
    <source>
        <strain evidence="3">Al4</strain>
    </source>
</reference>
<dbReference type="SUPFAM" id="SSF57850">
    <property type="entry name" value="RING/U-box"/>
    <property type="match status" value="1"/>
</dbReference>
<sequence>MSEVPTFQSAPGPSSFDHGINYEAAIDWVKVWTTLANIEHHIRDLCAKERKSYLDMLYEARVYRTSERPQHMQKLLDDDHTMNGILAMLQEAADVTKHSTPDQSISMAWQARYVLVKLHTTRMRYDADAYNAGFPLAADADFNKRLDTIVQWLAIELVNVLTELDALLPGMRYEEIYTLEGPDHDIATVGTLLPDSELRSRQDEVLQTDVLPENWERDHRIRCVLCLENYTTYDPAFQLACNHIVGRTCMSTWLNSTNAQATSCPHCMRVLCPPRTRTMISPTAEQIARANTIRTHRDKVGNIASVALRVVLKAYGLVRAQTVAQNVVDVVNAGLVRNGVQFRLLSRYVENLDKLVIGVRRWEE</sequence>
<dbReference type="AlphaFoldDB" id="A0A8H7JBT2"/>
<dbReference type="Proteomes" id="UP000651452">
    <property type="component" value="Unassembled WGS sequence"/>
</dbReference>
<dbReference type="Gene3D" id="3.30.40.10">
    <property type="entry name" value="Zinc/RING finger domain, C3HC4 (zinc finger)"/>
    <property type="match status" value="1"/>
</dbReference>
<comment type="caution">
    <text evidence="3">The sequence shown here is derived from an EMBL/GenBank/DDBJ whole genome shotgun (WGS) entry which is preliminary data.</text>
</comment>